<sequence length="201" mass="21868">MPESGRQRLSHAERRAEILDAAARVIVARGLHAFRIRDVADEAGVSQPLVSTHFRSREELILEAFVRADERSLEALDAAADGAGSGRQRLEAFLRGCIAADERPGDGLELWHQLWTHATFSPGVHAAVRARQQAWIEHAARLVDAGRADGSIDGRVQPGRASLFLTTVIDGLAPSLLAGIIDVDRAYRVLDDALRATLDAR</sequence>
<dbReference type="InterPro" id="IPR001647">
    <property type="entry name" value="HTH_TetR"/>
</dbReference>
<keyword evidence="3 5" id="KW-0238">DNA-binding</keyword>
<feature type="DNA-binding region" description="H-T-H motif" evidence="5">
    <location>
        <begin position="35"/>
        <end position="54"/>
    </location>
</feature>
<dbReference type="PANTHER" id="PTHR30055">
    <property type="entry name" value="HTH-TYPE TRANSCRIPTIONAL REGULATOR RUTR"/>
    <property type="match status" value="1"/>
</dbReference>
<keyword evidence="4" id="KW-0804">Transcription</keyword>
<dbReference type="Proteomes" id="UP001277761">
    <property type="component" value="Unassembled WGS sequence"/>
</dbReference>
<evidence type="ECO:0000256" key="1">
    <source>
        <dbReference type="ARBA" id="ARBA00022491"/>
    </source>
</evidence>
<accession>A0ABU4VQA7</accession>
<feature type="domain" description="HTH tetR-type" evidence="6">
    <location>
        <begin position="12"/>
        <end position="72"/>
    </location>
</feature>
<organism evidence="7 8">
    <name type="scientific">Patulibacter brassicae</name>
    <dbReference type="NCBI Taxonomy" id="1705717"/>
    <lineage>
        <taxon>Bacteria</taxon>
        <taxon>Bacillati</taxon>
        <taxon>Actinomycetota</taxon>
        <taxon>Thermoleophilia</taxon>
        <taxon>Solirubrobacterales</taxon>
        <taxon>Patulibacteraceae</taxon>
        <taxon>Patulibacter</taxon>
    </lineage>
</organism>
<evidence type="ECO:0000313" key="7">
    <source>
        <dbReference type="EMBL" id="MDX8153645.1"/>
    </source>
</evidence>
<dbReference type="InterPro" id="IPR039538">
    <property type="entry name" value="BetI_C"/>
</dbReference>
<dbReference type="Pfam" id="PF13977">
    <property type="entry name" value="TetR_C_6"/>
    <property type="match status" value="1"/>
</dbReference>
<evidence type="ECO:0000256" key="5">
    <source>
        <dbReference type="PROSITE-ProRule" id="PRU00335"/>
    </source>
</evidence>
<keyword evidence="2" id="KW-0805">Transcription regulation</keyword>
<dbReference type="Pfam" id="PF00440">
    <property type="entry name" value="TetR_N"/>
    <property type="match status" value="1"/>
</dbReference>
<evidence type="ECO:0000313" key="8">
    <source>
        <dbReference type="Proteomes" id="UP001277761"/>
    </source>
</evidence>
<name>A0ABU4VQA7_9ACTN</name>
<comment type="caution">
    <text evidence="7">The sequence shown here is derived from an EMBL/GenBank/DDBJ whole genome shotgun (WGS) entry which is preliminary data.</text>
</comment>
<protein>
    <submittedName>
        <fullName evidence="7">TetR family transcriptional regulator</fullName>
    </submittedName>
</protein>
<dbReference type="PROSITE" id="PS50977">
    <property type="entry name" value="HTH_TETR_2"/>
    <property type="match status" value="1"/>
</dbReference>
<dbReference type="SUPFAM" id="SSF48498">
    <property type="entry name" value="Tetracyclin repressor-like, C-terminal domain"/>
    <property type="match status" value="1"/>
</dbReference>
<dbReference type="SUPFAM" id="SSF46689">
    <property type="entry name" value="Homeodomain-like"/>
    <property type="match status" value="1"/>
</dbReference>
<dbReference type="Gene3D" id="1.10.357.10">
    <property type="entry name" value="Tetracycline Repressor, domain 2"/>
    <property type="match status" value="1"/>
</dbReference>
<dbReference type="PRINTS" id="PR00455">
    <property type="entry name" value="HTHTETR"/>
</dbReference>
<reference evidence="7 8" key="1">
    <citation type="submission" date="2023-11" db="EMBL/GenBank/DDBJ databases">
        <authorList>
            <person name="Xu M."/>
            <person name="Jiang T."/>
        </authorList>
    </citation>
    <scope>NUCLEOTIDE SEQUENCE [LARGE SCALE GENOMIC DNA]</scope>
    <source>
        <strain evidence="7 8">SD</strain>
    </source>
</reference>
<evidence type="ECO:0000259" key="6">
    <source>
        <dbReference type="PROSITE" id="PS50977"/>
    </source>
</evidence>
<dbReference type="InterPro" id="IPR009057">
    <property type="entry name" value="Homeodomain-like_sf"/>
</dbReference>
<evidence type="ECO:0000256" key="2">
    <source>
        <dbReference type="ARBA" id="ARBA00023015"/>
    </source>
</evidence>
<dbReference type="InterPro" id="IPR036271">
    <property type="entry name" value="Tet_transcr_reg_TetR-rel_C_sf"/>
</dbReference>
<dbReference type="InterPro" id="IPR050109">
    <property type="entry name" value="HTH-type_TetR-like_transc_reg"/>
</dbReference>
<proteinExistence type="predicted"/>
<gene>
    <name evidence="7" type="ORF">SK069_18755</name>
</gene>
<keyword evidence="8" id="KW-1185">Reference proteome</keyword>
<evidence type="ECO:0000256" key="3">
    <source>
        <dbReference type="ARBA" id="ARBA00023125"/>
    </source>
</evidence>
<dbReference type="PANTHER" id="PTHR30055:SF200">
    <property type="entry name" value="HTH-TYPE TRANSCRIPTIONAL REPRESSOR BDCR"/>
    <property type="match status" value="1"/>
</dbReference>
<dbReference type="EMBL" id="JAXAVX010000017">
    <property type="protein sequence ID" value="MDX8153645.1"/>
    <property type="molecule type" value="Genomic_DNA"/>
</dbReference>
<dbReference type="RefSeq" id="WP_319955795.1">
    <property type="nucleotide sequence ID" value="NZ_JAXAVX010000017.1"/>
</dbReference>
<evidence type="ECO:0000256" key="4">
    <source>
        <dbReference type="ARBA" id="ARBA00023163"/>
    </source>
</evidence>
<keyword evidence="1" id="KW-0678">Repressor</keyword>